<dbReference type="InParanoid" id="A9UPN0"/>
<evidence type="ECO:0000256" key="4">
    <source>
        <dbReference type="ARBA" id="ARBA00022679"/>
    </source>
</evidence>
<dbReference type="GO" id="GO:0000139">
    <property type="term" value="C:Golgi membrane"/>
    <property type="evidence" value="ECO:0007669"/>
    <property type="project" value="UniProtKB-SubCell"/>
</dbReference>
<dbReference type="GO" id="GO:0005794">
    <property type="term" value="C:Golgi apparatus"/>
    <property type="evidence" value="ECO:0000318"/>
    <property type="project" value="GO_Central"/>
</dbReference>
<feature type="signal peptide" evidence="11">
    <location>
        <begin position="1"/>
        <end position="28"/>
    </location>
</feature>
<dbReference type="KEGG" id="mbr:MONBRDRAFT_22128"/>
<gene>
    <name evidence="12" type="ORF">MONBRDRAFT_22128</name>
</gene>
<evidence type="ECO:0000256" key="7">
    <source>
        <dbReference type="ARBA" id="ARBA00022989"/>
    </source>
</evidence>
<dbReference type="Pfam" id="PF11051">
    <property type="entry name" value="Mannosyl_trans3"/>
    <property type="match status" value="2"/>
</dbReference>
<dbReference type="STRING" id="81824.A9UPN0"/>
<protein>
    <submittedName>
        <fullName evidence="12">Uncharacterized protein</fullName>
    </submittedName>
</protein>
<evidence type="ECO:0000256" key="9">
    <source>
        <dbReference type="ARBA" id="ARBA00023136"/>
    </source>
</evidence>
<dbReference type="InterPro" id="IPR029044">
    <property type="entry name" value="Nucleotide-diphossugar_trans"/>
</dbReference>
<dbReference type="GeneID" id="5887495"/>
<feature type="chain" id="PRO_5002742345" evidence="11">
    <location>
        <begin position="29"/>
        <end position="455"/>
    </location>
</feature>
<evidence type="ECO:0000256" key="3">
    <source>
        <dbReference type="ARBA" id="ARBA00009105"/>
    </source>
</evidence>
<keyword evidence="4" id="KW-0808">Transferase</keyword>
<evidence type="ECO:0000256" key="11">
    <source>
        <dbReference type="SAM" id="SignalP"/>
    </source>
</evidence>
<proteinExistence type="inferred from homology"/>
<comment type="similarity">
    <text evidence="3">Belongs to the MNN1/MNT family.</text>
</comment>
<evidence type="ECO:0000256" key="8">
    <source>
        <dbReference type="ARBA" id="ARBA00023034"/>
    </source>
</evidence>
<sequence>MGSSGRPWWRIAAGLVLVIVLWLALSRAPPPQPAPAANVVFTHQRHMGLVRNGVWQPFGQAYDRAVPTPLPRTEANRVLAPEILTAAQQQWQSFAQNMPTFTSVRSLFHERGIVMSGGHYQLNYAYAAARMLRQRGCTLPIELWLSSGRNESLTPAQRQIFSRLGVDLFDTDAAAAVFPAIRARMHTTKRGDKPYVLKQIALISSRCRECLLLDVDNIPMRDPTYLFEALEYRDTGHLLWPDLWHMRGGQAYIRTIFGLPSTHEVDIRTVESGVMVVDKARAWRTLLLSTFMQIQTHFYDNLMRALSHLGGGGDKQTFWIACKALNASCAMIDTPVASAGRIVPDTTIFCGREMIQHDHIGQPLFVHSNMDKERFQKAVAATPVWSESLRRAEVIRRPREEASWSVAFTHQPDCGGGGWVVQITSNFELMSLREAAQTDFEQERYAFMREYMVAS</sequence>
<keyword evidence="9" id="KW-0472">Membrane</keyword>
<evidence type="ECO:0000256" key="2">
    <source>
        <dbReference type="ARBA" id="ARBA00004606"/>
    </source>
</evidence>
<evidence type="ECO:0000256" key="10">
    <source>
        <dbReference type="ARBA" id="ARBA00037847"/>
    </source>
</evidence>
<evidence type="ECO:0000313" key="12">
    <source>
        <dbReference type="EMBL" id="EDQ92451.1"/>
    </source>
</evidence>
<reference evidence="12 13" key="1">
    <citation type="journal article" date="2008" name="Nature">
        <title>The genome of the choanoflagellate Monosiga brevicollis and the origin of metazoans.</title>
        <authorList>
            <consortium name="JGI Sequencing"/>
            <person name="King N."/>
            <person name="Westbrook M.J."/>
            <person name="Young S.L."/>
            <person name="Kuo A."/>
            <person name="Abedin M."/>
            <person name="Chapman J."/>
            <person name="Fairclough S."/>
            <person name="Hellsten U."/>
            <person name="Isogai Y."/>
            <person name="Letunic I."/>
            <person name="Marr M."/>
            <person name="Pincus D."/>
            <person name="Putnam N."/>
            <person name="Rokas A."/>
            <person name="Wright K.J."/>
            <person name="Zuzow R."/>
            <person name="Dirks W."/>
            <person name="Good M."/>
            <person name="Goodstein D."/>
            <person name="Lemons D."/>
            <person name="Li W."/>
            <person name="Lyons J.B."/>
            <person name="Morris A."/>
            <person name="Nichols S."/>
            <person name="Richter D.J."/>
            <person name="Salamov A."/>
            <person name="Bork P."/>
            <person name="Lim W.A."/>
            <person name="Manning G."/>
            <person name="Miller W.T."/>
            <person name="McGinnis W."/>
            <person name="Shapiro H."/>
            <person name="Tjian R."/>
            <person name="Grigoriev I.V."/>
            <person name="Rokhsar D."/>
        </authorList>
    </citation>
    <scope>NUCLEOTIDE SEQUENCE [LARGE SCALE GENOMIC DNA]</scope>
    <source>
        <strain evidence="13">MX1 / ATCC 50154</strain>
    </source>
</reference>
<keyword evidence="8" id="KW-0333">Golgi apparatus</keyword>
<dbReference type="PANTHER" id="PTHR31646">
    <property type="entry name" value="ALPHA-1,2-MANNOSYLTRANSFERASE MNN2"/>
    <property type="match status" value="1"/>
</dbReference>
<evidence type="ECO:0000256" key="6">
    <source>
        <dbReference type="ARBA" id="ARBA00022968"/>
    </source>
</evidence>
<dbReference type="OMA" id="PREEASW"/>
<name>A9UPN0_MONBE</name>
<keyword evidence="11" id="KW-0732">Signal</keyword>
<keyword evidence="5" id="KW-0812">Transmembrane</keyword>
<dbReference type="EMBL" id="CH991543">
    <property type="protein sequence ID" value="EDQ92451.1"/>
    <property type="molecule type" value="Genomic_DNA"/>
</dbReference>
<dbReference type="Proteomes" id="UP000001357">
    <property type="component" value="Unassembled WGS sequence"/>
</dbReference>
<evidence type="ECO:0000256" key="1">
    <source>
        <dbReference type="ARBA" id="ARBA00004394"/>
    </source>
</evidence>
<keyword evidence="13" id="KW-1185">Reference proteome</keyword>
<dbReference type="SUPFAM" id="SSF53448">
    <property type="entry name" value="Nucleotide-diphospho-sugar transferases"/>
    <property type="match status" value="1"/>
</dbReference>
<evidence type="ECO:0000256" key="5">
    <source>
        <dbReference type="ARBA" id="ARBA00022692"/>
    </source>
</evidence>
<dbReference type="AlphaFoldDB" id="A9UPN0"/>
<organism evidence="12 13">
    <name type="scientific">Monosiga brevicollis</name>
    <name type="common">Choanoflagellate</name>
    <dbReference type="NCBI Taxonomy" id="81824"/>
    <lineage>
        <taxon>Eukaryota</taxon>
        <taxon>Choanoflagellata</taxon>
        <taxon>Craspedida</taxon>
        <taxon>Salpingoecidae</taxon>
        <taxon>Monosiga</taxon>
    </lineage>
</organism>
<dbReference type="PANTHER" id="PTHR31646:SF1">
    <property type="entry name" value="ALPHA-1,2-MANNOSYLTRANSFERASE MNN2"/>
    <property type="match status" value="1"/>
</dbReference>
<dbReference type="RefSeq" id="XP_001742213.1">
    <property type="nucleotide sequence ID" value="XM_001742161.1"/>
</dbReference>
<evidence type="ECO:0000313" key="13">
    <source>
        <dbReference type="Proteomes" id="UP000001357"/>
    </source>
</evidence>
<keyword evidence="7" id="KW-1133">Transmembrane helix</keyword>
<dbReference type="InterPro" id="IPR022751">
    <property type="entry name" value="Alpha_mannosyltransferase"/>
</dbReference>
<dbReference type="eggNOG" id="ENOG502QQ16">
    <property type="taxonomic scope" value="Eukaryota"/>
</dbReference>
<dbReference type="GO" id="GO:0000026">
    <property type="term" value="F:alpha-1,2-mannosyltransferase activity"/>
    <property type="evidence" value="ECO:0000318"/>
    <property type="project" value="GO_Central"/>
</dbReference>
<accession>A9UPN0</accession>
<dbReference type="GO" id="GO:0046354">
    <property type="term" value="P:mannan biosynthetic process"/>
    <property type="evidence" value="ECO:0000318"/>
    <property type="project" value="GO_Central"/>
</dbReference>
<keyword evidence="6" id="KW-0735">Signal-anchor</keyword>
<comment type="subcellular location">
    <subcellularLocation>
        <location evidence="10">Endomembrane system</location>
        <topology evidence="10">Single-pass membrane protein</topology>
    </subcellularLocation>
    <subcellularLocation>
        <location evidence="1">Golgi apparatus membrane</location>
    </subcellularLocation>
    <subcellularLocation>
        <location evidence="2">Membrane</location>
        <topology evidence="2">Single-pass type II membrane protein</topology>
    </subcellularLocation>
</comment>